<organism evidence="1 2">
    <name type="scientific">Pelagibacterium lentulum</name>
    <dbReference type="NCBI Taxonomy" id="2029865"/>
    <lineage>
        <taxon>Bacteria</taxon>
        <taxon>Pseudomonadati</taxon>
        <taxon>Pseudomonadota</taxon>
        <taxon>Alphaproteobacteria</taxon>
        <taxon>Hyphomicrobiales</taxon>
        <taxon>Devosiaceae</taxon>
        <taxon>Pelagibacterium</taxon>
    </lineage>
</organism>
<dbReference type="OrthoDB" id="9954823at2"/>
<gene>
    <name evidence="1" type="ORF">GCM10011499_16440</name>
</gene>
<reference evidence="1 2" key="1">
    <citation type="journal article" date="2014" name="Int. J. Syst. Evol. Microbiol.">
        <title>Complete genome sequence of Corynebacterium casei LMG S-19264T (=DSM 44701T), isolated from a smear-ripened cheese.</title>
        <authorList>
            <consortium name="US DOE Joint Genome Institute (JGI-PGF)"/>
            <person name="Walter F."/>
            <person name="Albersmeier A."/>
            <person name="Kalinowski J."/>
            <person name="Ruckert C."/>
        </authorList>
    </citation>
    <scope>NUCLEOTIDE SEQUENCE [LARGE SCALE GENOMIC DNA]</scope>
    <source>
        <strain evidence="1 2">CGMCC 1.15896</strain>
    </source>
</reference>
<sequence>MAKLPKPFDVEEFWIRNLLHRGRREDAIAKLQAAIDSGNAGAETLELAEYLRTAGRGRQPFGVKHLWIEIGALYEQMKDDGIPRSERFQALRRAYPANDESDYRKMIGKYRRAIAIYHNIIKQNP</sequence>
<proteinExistence type="predicted"/>
<protein>
    <submittedName>
        <fullName evidence="1">Uncharacterized protein</fullName>
    </submittedName>
</protein>
<name>A0A916RDL3_9HYPH</name>
<keyword evidence="2" id="KW-1185">Reference proteome</keyword>
<dbReference type="Proteomes" id="UP000596977">
    <property type="component" value="Unassembled WGS sequence"/>
</dbReference>
<dbReference type="RefSeq" id="WP_127073878.1">
    <property type="nucleotide sequence ID" value="NZ_BMKB01000002.1"/>
</dbReference>
<accession>A0A916RDL3</accession>
<evidence type="ECO:0000313" key="2">
    <source>
        <dbReference type="Proteomes" id="UP000596977"/>
    </source>
</evidence>
<evidence type="ECO:0000313" key="1">
    <source>
        <dbReference type="EMBL" id="GGA47354.1"/>
    </source>
</evidence>
<dbReference type="EMBL" id="BMKB01000002">
    <property type="protein sequence ID" value="GGA47354.1"/>
    <property type="molecule type" value="Genomic_DNA"/>
</dbReference>
<dbReference type="AlphaFoldDB" id="A0A916RDL3"/>
<comment type="caution">
    <text evidence="1">The sequence shown here is derived from an EMBL/GenBank/DDBJ whole genome shotgun (WGS) entry which is preliminary data.</text>
</comment>